<evidence type="ECO:0000313" key="2">
    <source>
        <dbReference type="EMBL" id="CAA2615633.1"/>
    </source>
</evidence>
<evidence type="ECO:0000313" key="3">
    <source>
        <dbReference type="Proteomes" id="UP001189122"/>
    </source>
</evidence>
<reference evidence="2 3" key="1">
    <citation type="submission" date="2019-12" db="EMBL/GenBank/DDBJ databases">
        <authorList>
            <person name="Scholz U."/>
            <person name="Mascher M."/>
            <person name="Fiebig A."/>
        </authorList>
    </citation>
    <scope>NUCLEOTIDE SEQUENCE</scope>
</reference>
<accession>A0A7I8IC67</accession>
<dbReference type="EMBL" id="LR743589">
    <property type="protein sequence ID" value="CAA2615633.1"/>
    <property type="molecule type" value="Genomic_DNA"/>
</dbReference>
<keyword evidence="3" id="KW-1185">Reference proteome</keyword>
<sequence>MALGAAAAAAGVEVPGGAPAGTPPCSGSCPLAAAAARWCRRRQASPCTRCRRRPSQSPARWR</sequence>
<dbReference type="AlphaFoldDB" id="A0A7I8IC67"/>
<feature type="compositionally biased region" description="Basic residues" evidence="1">
    <location>
        <begin position="43"/>
        <end position="54"/>
    </location>
</feature>
<organism evidence="2">
    <name type="scientific">Spirodela intermedia</name>
    <name type="common">Intermediate duckweed</name>
    <dbReference type="NCBI Taxonomy" id="51605"/>
    <lineage>
        <taxon>Eukaryota</taxon>
        <taxon>Viridiplantae</taxon>
        <taxon>Streptophyta</taxon>
        <taxon>Embryophyta</taxon>
        <taxon>Tracheophyta</taxon>
        <taxon>Spermatophyta</taxon>
        <taxon>Magnoliopsida</taxon>
        <taxon>Liliopsida</taxon>
        <taxon>Araceae</taxon>
        <taxon>Lemnoideae</taxon>
        <taxon>Spirodela</taxon>
    </lineage>
</organism>
<dbReference type="EMBL" id="CACRZD030000002">
    <property type="protein sequence ID" value="CAA6655346.1"/>
    <property type="molecule type" value="Genomic_DNA"/>
</dbReference>
<evidence type="ECO:0000256" key="1">
    <source>
        <dbReference type="SAM" id="MobiDB-lite"/>
    </source>
</evidence>
<proteinExistence type="predicted"/>
<gene>
    <name evidence="2" type="ORF">SI7747_02001886</name>
</gene>
<protein>
    <submittedName>
        <fullName evidence="2">Uncharacterized protein</fullName>
    </submittedName>
</protein>
<feature type="region of interest" description="Disordered" evidence="1">
    <location>
        <begin position="43"/>
        <end position="62"/>
    </location>
</feature>
<name>A0A7I8IC67_SPIIN</name>
<dbReference type="Proteomes" id="UP001189122">
    <property type="component" value="Unassembled WGS sequence"/>
</dbReference>